<feature type="transmembrane region" description="Helical" evidence="8">
    <location>
        <begin position="257"/>
        <end position="283"/>
    </location>
</feature>
<dbReference type="RefSeq" id="WP_033678674.1">
    <property type="nucleotide sequence ID" value="NZ_JOTM01000049.1"/>
</dbReference>
<dbReference type="NCBIfam" id="TIGR00912">
    <property type="entry name" value="2A0309"/>
    <property type="match status" value="1"/>
</dbReference>
<feature type="transmembrane region" description="Helical" evidence="8">
    <location>
        <begin position="184"/>
        <end position="206"/>
    </location>
</feature>
<dbReference type="InterPro" id="IPR004761">
    <property type="entry name" value="Spore_GerAB"/>
</dbReference>
<dbReference type="eggNOG" id="COG0531">
    <property type="taxonomic scope" value="Bacteria"/>
</dbReference>
<dbReference type="PANTHER" id="PTHR34975:SF2">
    <property type="entry name" value="SPORE GERMINATION PROTEIN A2"/>
    <property type="match status" value="1"/>
</dbReference>
<keyword evidence="5 8" id="KW-0812">Transmembrane</keyword>
<feature type="transmembrane region" description="Helical" evidence="8">
    <location>
        <begin position="12"/>
        <end position="29"/>
    </location>
</feature>
<sequence>MEGSQISNRQLMILITLITTSSPIFFLPAEVSKGAGRDGWYIVILSGLIGMLNVMIFVWLERIFPKKSLIQINQEVFGRLIGAIINVVMFFYFVDLGSWVLREFAEFLLANIEPTTPIFVYLIIGIVMAAYAVFCGIGTFVRASEVIFPVQLLTYISIFFLTLNLVHFEYALPVLENGFIKPLSHSLTTITFFGDVMSISMLINYVKTTKRTSFYTIAGMGITVLLFLLTVLSSVLVMGAETTATQTYPIFSLISNISIGGIIDRFDVLVVSFWMTGLFVKITSYLWASTEAACQIFSIKDRRYIILPIMLVYIVSARYKVDGFVDLSTFYSEHAMYFLIFQALVPLFILLVAIVKQKLKRDKVITS</sequence>
<protein>
    <submittedName>
        <fullName evidence="9">Uncharacterized protein</fullName>
    </submittedName>
</protein>
<keyword evidence="3" id="KW-0813">Transport</keyword>
<dbReference type="GO" id="GO:0009847">
    <property type="term" value="P:spore germination"/>
    <property type="evidence" value="ECO:0007669"/>
    <property type="project" value="InterPro"/>
</dbReference>
<evidence type="ECO:0000313" key="9">
    <source>
        <dbReference type="EMBL" id="KEK21897.1"/>
    </source>
</evidence>
<evidence type="ECO:0000256" key="7">
    <source>
        <dbReference type="ARBA" id="ARBA00023136"/>
    </source>
</evidence>
<dbReference type="OrthoDB" id="1891864at2"/>
<dbReference type="PANTHER" id="PTHR34975">
    <property type="entry name" value="SPORE GERMINATION PROTEIN A2"/>
    <property type="match status" value="1"/>
</dbReference>
<feature type="transmembrane region" description="Helical" evidence="8">
    <location>
        <begin position="213"/>
        <end position="237"/>
    </location>
</feature>
<accession>A0A073K625</accession>
<feature type="transmembrane region" description="Helical" evidence="8">
    <location>
        <begin position="152"/>
        <end position="172"/>
    </location>
</feature>
<feature type="transmembrane region" description="Helical" evidence="8">
    <location>
        <begin position="76"/>
        <end position="94"/>
    </location>
</feature>
<dbReference type="STRING" id="574375.AZF08_25490"/>
<evidence type="ECO:0000256" key="6">
    <source>
        <dbReference type="ARBA" id="ARBA00022989"/>
    </source>
</evidence>
<name>A0A073K625_9BACI</name>
<comment type="subcellular location">
    <subcellularLocation>
        <location evidence="1">Membrane</location>
        <topology evidence="1">Multi-pass membrane protein</topology>
    </subcellularLocation>
</comment>
<dbReference type="Gene3D" id="1.20.1740.10">
    <property type="entry name" value="Amino acid/polyamine transporter I"/>
    <property type="match status" value="1"/>
</dbReference>
<evidence type="ECO:0000256" key="3">
    <source>
        <dbReference type="ARBA" id="ARBA00022448"/>
    </source>
</evidence>
<gene>
    <name evidence="9" type="ORF">BAGA_23295</name>
</gene>
<keyword evidence="7 8" id="KW-0472">Membrane</keyword>
<evidence type="ECO:0000256" key="5">
    <source>
        <dbReference type="ARBA" id="ARBA00022692"/>
    </source>
</evidence>
<dbReference type="GO" id="GO:0016020">
    <property type="term" value="C:membrane"/>
    <property type="evidence" value="ECO:0007669"/>
    <property type="project" value="UniProtKB-SubCell"/>
</dbReference>
<reference evidence="9 10" key="1">
    <citation type="submission" date="2014-06" db="EMBL/GenBank/DDBJ databases">
        <title>Draft genome sequence of Bacillus gaemokensis JCM 15801 (MCCC 1A00707).</title>
        <authorList>
            <person name="Lai Q."/>
            <person name="Liu Y."/>
            <person name="Shao Z."/>
        </authorList>
    </citation>
    <scope>NUCLEOTIDE SEQUENCE [LARGE SCALE GENOMIC DNA]</scope>
    <source>
        <strain evidence="9 10">JCM 15801</strain>
    </source>
</reference>
<organism evidence="9 10">
    <name type="scientific">Bacillus gaemokensis</name>
    <dbReference type="NCBI Taxonomy" id="574375"/>
    <lineage>
        <taxon>Bacteria</taxon>
        <taxon>Bacillati</taxon>
        <taxon>Bacillota</taxon>
        <taxon>Bacilli</taxon>
        <taxon>Bacillales</taxon>
        <taxon>Bacillaceae</taxon>
        <taxon>Bacillus</taxon>
        <taxon>Bacillus cereus group</taxon>
    </lineage>
</organism>
<keyword evidence="6 8" id="KW-1133">Transmembrane helix</keyword>
<evidence type="ECO:0000313" key="10">
    <source>
        <dbReference type="Proteomes" id="UP000027778"/>
    </source>
</evidence>
<dbReference type="AlphaFoldDB" id="A0A073K625"/>
<comment type="caution">
    <text evidence="9">The sequence shown here is derived from an EMBL/GenBank/DDBJ whole genome shotgun (WGS) entry which is preliminary data.</text>
</comment>
<evidence type="ECO:0000256" key="8">
    <source>
        <dbReference type="SAM" id="Phobius"/>
    </source>
</evidence>
<feature type="transmembrane region" description="Helical" evidence="8">
    <location>
        <begin position="336"/>
        <end position="355"/>
    </location>
</feature>
<dbReference type="Pfam" id="PF03845">
    <property type="entry name" value="Spore_permease"/>
    <property type="match status" value="1"/>
</dbReference>
<comment type="similarity">
    <text evidence="2">Belongs to the amino acid-polyamine-organocation (APC) superfamily. Spore germination protein (SGP) (TC 2.A.3.9) family.</text>
</comment>
<evidence type="ECO:0000256" key="4">
    <source>
        <dbReference type="ARBA" id="ARBA00022544"/>
    </source>
</evidence>
<evidence type="ECO:0000256" key="1">
    <source>
        <dbReference type="ARBA" id="ARBA00004141"/>
    </source>
</evidence>
<proteinExistence type="inferred from homology"/>
<dbReference type="Proteomes" id="UP000027778">
    <property type="component" value="Unassembled WGS sequence"/>
</dbReference>
<evidence type="ECO:0000256" key="2">
    <source>
        <dbReference type="ARBA" id="ARBA00007998"/>
    </source>
</evidence>
<dbReference type="EMBL" id="JOTM01000049">
    <property type="protein sequence ID" value="KEK21897.1"/>
    <property type="molecule type" value="Genomic_DNA"/>
</dbReference>
<keyword evidence="10" id="KW-1185">Reference proteome</keyword>
<feature type="transmembrane region" description="Helical" evidence="8">
    <location>
        <begin position="41"/>
        <end position="64"/>
    </location>
</feature>
<keyword evidence="4" id="KW-0309">Germination</keyword>
<feature type="transmembrane region" description="Helical" evidence="8">
    <location>
        <begin position="304"/>
        <end position="321"/>
    </location>
</feature>
<feature type="transmembrane region" description="Helical" evidence="8">
    <location>
        <begin position="118"/>
        <end position="140"/>
    </location>
</feature>